<keyword evidence="3" id="KW-1185">Reference proteome</keyword>
<sequence length="90" mass="9693">MQVIMVDIYGPAGHIGKFGFYALPRRGERILLPGTRTPVTVQDITHFGAALMSDLLPPPVQISVGRPHPEVGGLDLTEPEWATLPPGLDP</sequence>
<comment type="caution">
    <text evidence="2">The sequence shown here is derived from an EMBL/GenBank/DDBJ whole genome shotgun (WGS) entry which is preliminary data.</text>
</comment>
<dbReference type="AlphaFoldDB" id="A0A6I4YFP9"/>
<dbReference type="EMBL" id="WVHK01000006">
    <property type="protein sequence ID" value="MXV18644.1"/>
    <property type="molecule type" value="Genomic_DNA"/>
</dbReference>
<gene>
    <name evidence="2" type="ORF">GLX28_03200</name>
</gene>
<dbReference type="RefSeq" id="WP_160976672.1">
    <property type="nucleotide sequence ID" value="NZ_WVHK01000006.1"/>
</dbReference>
<evidence type="ECO:0000256" key="1">
    <source>
        <dbReference type="SAM" id="MobiDB-lite"/>
    </source>
</evidence>
<organism evidence="2 3">
    <name type="scientific">Deinococcus xianganensis</name>
    <dbReference type="NCBI Taxonomy" id="1507289"/>
    <lineage>
        <taxon>Bacteria</taxon>
        <taxon>Thermotogati</taxon>
        <taxon>Deinococcota</taxon>
        <taxon>Deinococci</taxon>
        <taxon>Deinococcales</taxon>
        <taxon>Deinococcaceae</taxon>
        <taxon>Deinococcus</taxon>
    </lineage>
</organism>
<reference evidence="2 3" key="1">
    <citation type="submission" date="2019-11" db="EMBL/GenBank/DDBJ databases">
        <title>Genome sequence of Deinococcus xianganensis Y35, AI-2 producing algicidal bacterium, isolated from lake water.</title>
        <authorList>
            <person name="Li Y."/>
        </authorList>
    </citation>
    <scope>NUCLEOTIDE SEQUENCE [LARGE SCALE GENOMIC DNA]</scope>
    <source>
        <strain evidence="2 3">Y35</strain>
    </source>
</reference>
<proteinExistence type="predicted"/>
<accession>A0A6I4YFP9</accession>
<evidence type="ECO:0000313" key="3">
    <source>
        <dbReference type="Proteomes" id="UP000430519"/>
    </source>
</evidence>
<feature type="region of interest" description="Disordered" evidence="1">
    <location>
        <begin position="66"/>
        <end position="90"/>
    </location>
</feature>
<dbReference type="Proteomes" id="UP000430519">
    <property type="component" value="Unassembled WGS sequence"/>
</dbReference>
<evidence type="ECO:0000313" key="2">
    <source>
        <dbReference type="EMBL" id="MXV18644.1"/>
    </source>
</evidence>
<name>A0A6I4YFP9_9DEIO</name>
<protein>
    <submittedName>
        <fullName evidence="2">Uncharacterized protein</fullName>
    </submittedName>
</protein>